<dbReference type="Pfam" id="PF06800">
    <property type="entry name" value="Sugar_transport"/>
    <property type="match status" value="2"/>
</dbReference>
<dbReference type="PANTHER" id="PTHR16119:SF17">
    <property type="entry name" value="TRANSMEMBRANE PROTEIN 144"/>
    <property type="match status" value="1"/>
</dbReference>
<keyword evidence="4 7" id="KW-0812">Transmembrane</keyword>
<keyword evidence="5 7" id="KW-1133">Transmembrane helix</keyword>
<dbReference type="CDD" id="cd23110">
    <property type="entry name" value="GRP"/>
    <property type="match status" value="1"/>
</dbReference>
<organism evidence="8 9">
    <name type="scientific">Trueperella pecoris</name>
    <dbReference type="NCBI Taxonomy" id="2733571"/>
    <lineage>
        <taxon>Bacteria</taxon>
        <taxon>Bacillati</taxon>
        <taxon>Actinomycetota</taxon>
        <taxon>Actinomycetes</taxon>
        <taxon>Actinomycetales</taxon>
        <taxon>Actinomycetaceae</taxon>
        <taxon>Trueperella</taxon>
    </lineage>
</organism>
<proteinExistence type="inferred from homology"/>
<feature type="transmembrane region" description="Helical" evidence="7">
    <location>
        <begin position="203"/>
        <end position="221"/>
    </location>
</feature>
<dbReference type="InterPro" id="IPR037185">
    <property type="entry name" value="EmrE-like"/>
</dbReference>
<feature type="transmembrane region" description="Helical" evidence="7">
    <location>
        <begin position="32"/>
        <end position="50"/>
    </location>
</feature>
<evidence type="ECO:0000313" key="9">
    <source>
        <dbReference type="Proteomes" id="UP000594961"/>
    </source>
</evidence>
<dbReference type="Gene3D" id="1.10.3730.20">
    <property type="match status" value="1"/>
</dbReference>
<evidence type="ECO:0000256" key="6">
    <source>
        <dbReference type="ARBA" id="ARBA00023136"/>
    </source>
</evidence>
<name>A0A7M1QY60_9ACTO</name>
<dbReference type="PANTHER" id="PTHR16119">
    <property type="entry name" value="TRANSMEMBRANE PROTEIN 144"/>
    <property type="match status" value="1"/>
</dbReference>
<dbReference type="SUPFAM" id="SSF103481">
    <property type="entry name" value="Multidrug resistance efflux transporter EmrE"/>
    <property type="match status" value="2"/>
</dbReference>
<accession>A0A7M1QY60</accession>
<dbReference type="AlphaFoldDB" id="A0A7M1QY60"/>
<evidence type="ECO:0000256" key="7">
    <source>
        <dbReference type="SAM" id="Phobius"/>
    </source>
</evidence>
<feature type="transmembrane region" description="Helical" evidence="7">
    <location>
        <begin position="89"/>
        <end position="108"/>
    </location>
</feature>
<feature type="transmembrane region" description="Helical" evidence="7">
    <location>
        <begin position="6"/>
        <end position="25"/>
    </location>
</feature>
<feature type="transmembrane region" description="Helical" evidence="7">
    <location>
        <begin position="259"/>
        <end position="281"/>
    </location>
</feature>
<keyword evidence="6 7" id="KW-0472">Membrane</keyword>
<feature type="transmembrane region" description="Helical" evidence="7">
    <location>
        <begin position="174"/>
        <end position="191"/>
    </location>
</feature>
<keyword evidence="3" id="KW-0813">Transport</keyword>
<dbReference type="EMBL" id="CP063212">
    <property type="protein sequence ID" value="QOR46980.1"/>
    <property type="molecule type" value="Genomic_DNA"/>
</dbReference>
<dbReference type="GO" id="GO:0015144">
    <property type="term" value="F:carbohydrate transmembrane transporter activity"/>
    <property type="evidence" value="ECO:0007669"/>
    <property type="project" value="InterPro"/>
</dbReference>
<dbReference type="Proteomes" id="UP000594961">
    <property type="component" value="Chromosome"/>
</dbReference>
<feature type="transmembrane region" description="Helical" evidence="7">
    <location>
        <begin position="290"/>
        <end position="309"/>
    </location>
</feature>
<protein>
    <submittedName>
        <fullName evidence="8">Uncharacterized protein</fullName>
    </submittedName>
</protein>
<comment type="similarity">
    <text evidence="2">Belongs to the GRP transporter (TC 2.A.7.5) family.</text>
</comment>
<gene>
    <name evidence="8" type="ORF">INS90_06735</name>
</gene>
<comment type="subcellular location">
    <subcellularLocation>
        <location evidence="1">Membrane</location>
        <topology evidence="1">Multi-pass membrane protein</topology>
    </subcellularLocation>
</comment>
<dbReference type="InterPro" id="IPR010651">
    <property type="entry name" value="Sugar_transport"/>
</dbReference>
<sequence length="314" mass="33180">MDILLALTPVLFMGPLGIALALVGGTIRQQTAGELAGALIVATIALPFLNPQWTAASFWVPFVGGVTCAIGIAMQLYSFRLVGVSRTMPISTGLQIIITGLGGVILFNEWATPYGTILGLGAMAVIIVGIALTSYSEHDHVDHATIDPAATIDEDDPSGGVSAKVVDRATMRKGLIVNVAAAFLLCGYMVWMRWEAIDYHEFIFPLALGMAVGAFGVALVWRDGHPLFDRTFLKLLLIPGLMFGVGVMLMQVANQVVGVATGFTLSQVGVVVSVFGGIVWLHESKTRKELAASWLGVLLVLVGAAVIGYTKSLV</sequence>
<dbReference type="GO" id="GO:0016020">
    <property type="term" value="C:membrane"/>
    <property type="evidence" value="ECO:0007669"/>
    <property type="project" value="UniProtKB-SubCell"/>
</dbReference>
<keyword evidence="3" id="KW-0762">Sugar transport</keyword>
<feature type="transmembrane region" description="Helical" evidence="7">
    <location>
        <begin position="114"/>
        <end position="135"/>
    </location>
</feature>
<evidence type="ECO:0000256" key="2">
    <source>
        <dbReference type="ARBA" id="ARBA00006117"/>
    </source>
</evidence>
<evidence type="ECO:0000313" key="8">
    <source>
        <dbReference type="EMBL" id="QOR46980.1"/>
    </source>
</evidence>
<evidence type="ECO:0000256" key="5">
    <source>
        <dbReference type="ARBA" id="ARBA00022989"/>
    </source>
</evidence>
<evidence type="ECO:0000256" key="4">
    <source>
        <dbReference type="ARBA" id="ARBA00022692"/>
    </source>
</evidence>
<feature type="transmembrane region" description="Helical" evidence="7">
    <location>
        <begin position="233"/>
        <end position="253"/>
    </location>
</feature>
<reference evidence="8 9" key="1">
    <citation type="submission" date="2020-10" db="EMBL/GenBank/DDBJ databases">
        <title>Trueperella pecoris sp. nov. isolated from bovine and porcine specimens.</title>
        <authorList>
            <person name="Schoenecker L."/>
            <person name="Schnydrig P."/>
            <person name="Brodard I."/>
            <person name="Thomann A."/>
            <person name="Hemphill A."/>
            <person name="Rodriguez-Campos S."/>
            <person name="Perreten V."/>
            <person name="Jores J."/>
            <person name="Kittl S."/>
        </authorList>
    </citation>
    <scope>NUCLEOTIDE SEQUENCE [LARGE SCALE GENOMIC DNA]</scope>
    <source>
        <strain evidence="8 9">19OD0592</strain>
    </source>
</reference>
<dbReference type="RefSeq" id="WP_197552071.1">
    <property type="nucleotide sequence ID" value="NZ_CP063212.1"/>
</dbReference>
<evidence type="ECO:0000256" key="3">
    <source>
        <dbReference type="ARBA" id="ARBA00022597"/>
    </source>
</evidence>
<feature type="transmembrane region" description="Helical" evidence="7">
    <location>
        <begin position="56"/>
        <end position="77"/>
    </location>
</feature>
<evidence type="ECO:0000256" key="1">
    <source>
        <dbReference type="ARBA" id="ARBA00004141"/>
    </source>
</evidence>